<sequence length="247" mass="28534">MRRNNLIIKGIPENGQEGYAESETIVKDFCSTHLKINVGDIERAHRIGQRRPGFHRPIIIKFLNFKTKTEVLRNAPKLKNLDFPKVWIEEDFSPKVQLARRKLREYARSNREGTEPFSIRYNSLHLKGSIYRYDPVKDNIVEVPTRNQSSRRGGLVAKMALTDTPTSKFTYKPKKVGWVREGRCDSSAVRASNALLDGRDVWLLCTRVLRPRLLRMMSFLMLNMSAPRRCLTGRGDDTCMKLSPRQS</sequence>
<protein>
    <submittedName>
        <fullName evidence="1">Uncharacterized protein</fullName>
    </submittedName>
</protein>
<accession>A0A9J6DXU0</accession>
<dbReference type="InterPro" id="IPR004244">
    <property type="entry name" value="Transposase_22"/>
</dbReference>
<dbReference type="Proteomes" id="UP000821866">
    <property type="component" value="Chromosome 4"/>
</dbReference>
<dbReference type="PANTHER" id="PTHR11505">
    <property type="entry name" value="L1 TRANSPOSABLE ELEMENT-RELATED"/>
    <property type="match status" value="1"/>
</dbReference>
<dbReference type="Gene3D" id="3.30.70.1820">
    <property type="entry name" value="L1 transposable element, RRM domain"/>
    <property type="match status" value="1"/>
</dbReference>
<dbReference type="AlphaFoldDB" id="A0A9J6DXU0"/>
<evidence type="ECO:0000313" key="1">
    <source>
        <dbReference type="EMBL" id="KAH8027031.1"/>
    </source>
</evidence>
<comment type="caution">
    <text evidence="1">The sequence shown here is derived from an EMBL/GenBank/DDBJ whole genome shotgun (WGS) entry which is preliminary data.</text>
</comment>
<name>A0A9J6DXU0_RHIMP</name>
<reference evidence="1" key="1">
    <citation type="journal article" date="2020" name="Cell">
        <title>Large-Scale Comparative Analyses of Tick Genomes Elucidate Their Genetic Diversity and Vector Capacities.</title>
        <authorList>
            <consortium name="Tick Genome and Microbiome Consortium (TIGMIC)"/>
            <person name="Jia N."/>
            <person name="Wang J."/>
            <person name="Shi W."/>
            <person name="Du L."/>
            <person name="Sun Y."/>
            <person name="Zhan W."/>
            <person name="Jiang J.F."/>
            <person name="Wang Q."/>
            <person name="Zhang B."/>
            <person name="Ji P."/>
            <person name="Bell-Sakyi L."/>
            <person name="Cui X.M."/>
            <person name="Yuan T.T."/>
            <person name="Jiang B.G."/>
            <person name="Yang W.F."/>
            <person name="Lam T.T."/>
            <person name="Chang Q.C."/>
            <person name="Ding S.J."/>
            <person name="Wang X.J."/>
            <person name="Zhu J.G."/>
            <person name="Ruan X.D."/>
            <person name="Zhao L."/>
            <person name="Wei J.T."/>
            <person name="Ye R.Z."/>
            <person name="Que T.C."/>
            <person name="Du C.H."/>
            <person name="Zhou Y.H."/>
            <person name="Cheng J.X."/>
            <person name="Dai P.F."/>
            <person name="Guo W.B."/>
            <person name="Han X.H."/>
            <person name="Huang E.J."/>
            <person name="Li L.F."/>
            <person name="Wei W."/>
            <person name="Gao Y.C."/>
            <person name="Liu J.Z."/>
            <person name="Shao H.Z."/>
            <person name="Wang X."/>
            <person name="Wang C.C."/>
            <person name="Yang T.C."/>
            <person name="Huo Q.B."/>
            <person name="Li W."/>
            <person name="Chen H.Y."/>
            <person name="Chen S.E."/>
            <person name="Zhou L.G."/>
            <person name="Ni X.B."/>
            <person name="Tian J.H."/>
            <person name="Sheng Y."/>
            <person name="Liu T."/>
            <person name="Pan Y.S."/>
            <person name="Xia L.Y."/>
            <person name="Li J."/>
            <person name="Zhao F."/>
            <person name="Cao W.C."/>
        </authorList>
    </citation>
    <scope>NUCLEOTIDE SEQUENCE</scope>
    <source>
        <strain evidence="1">Rmic-2018</strain>
    </source>
</reference>
<evidence type="ECO:0000313" key="2">
    <source>
        <dbReference type="Proteomes" id="UP000821866"/>
    </source>
</evidence>
<proteinExistence type="predicted"/>
<organism evidence="1 2">
    <name type="scientific">Rhipicephalus microplus</name>
    <name type="common">Cattle tick</name>
    <name type="synonym">Boophilus microplus</name>
    <dbReference type="NCBI Taxonomy" id="6941"/>
    <lineage>
        <taxon>Eukaryota</taxon>
        <taxon>Metazoa</taxon>
        <taxon>Ecdysozoa</taxon>
        <taxon>Arthropoda</taxon>
        <taxon>Chelicerata</taxon>
        <taxon>Arachnida</taxon>
        <taxon>Acari</taxon>
        <taxon>Parasitiformes</taxon>
        <taxon>Ixodida</taxon>
        <taxon>Ixodoidea</taxon>
        <taxon>Ixodidae</taxon>
        <taxon>Rhipicephalinae</taxon>
        <taxon>Rhipicephalus</taxon>
        <taxon>Boophilus</taxon>
    </lineage>
</organism>
<dbReference type="EMBL" id="JABSTU010000006">
    <property type="protein sequence ID" value="KAH8027031.1"/>
    <property type="molecule type" value="Genomic_DNA"/>
</dbReference>
<dbReference type="VEuPathDB" id="VectorBase:LOC119165772"/>
<gene>
    <name evidence="1" type="ORF">HPB51_001617</name>
</gene>
<keyword evidence="2" id="KW-1185">Reference proteome</keyword>
<reference evidence="1" key="2">
    <citation type="submission" date="2021-09" db="EMBL/GenBank/DDBJ databases">
        <authorList>
            <person name="Jia N."/>
            <person name="Wang J."/>
            <person name="Shi W."/>
            <person name="Du L."/>
            <person name="Sun Y."/>
            <person name="Zhan W."/>
            <person name="Jiang J."/>
            <person name="Wang Q."/>
            <person name="Zhang B."/>
            <person name="Ji P."/>
            <person name="Sakyi L.B."/>
            <person name="Cui X."/>
            <person name="Yuan T."/>
            <person name="Jiang B."/>
            <person name="Yang W."/>
            <person name="Lam T.T.-Y."/>
            <person name="Chang Q."/>
            <person name="Ding S."/>
            <person name="Wang X."/>
            <person name="Zhu J."/>
            <person name="Ruan X."/>
            <person name="Zhao L."/>
            <person name="Wei J."/>
            <person name="Que T."/>
            <person name="Du C."/>
            <person name="Cheng J."/>
            <person name="Dai P."/>
            <person name="Han X."/>
            <person name="Huang E."/>
            <person name="Gao Y."/>
            <person name="Liu J."/>
            <person name="Shao H."/>
            <person name="Ye R."/>
            <person name="Li L."/>
            <person name="Wei W."/>
            <person name="Wang X."/>
            <person name="Wang C."/>
            <person name="Huo Q."/>
            <person name="Li W."/>
            <person name="Guo W."/>
            <person name="Chen H."/>
            <person name="Chen S."/>
            <person name="Zhou L."/>
            <person name="Zhou L."/>
            <person name="Ni X."/>
            <person name="Tian J."/>
            <person name="Zhou Y."/>
            <person name="Sheng Y."/>
            <person name="Liu T."/>
            <person name="Pan Y."/>
            <person name="Xia L."/>
            <person name="Li J."/>
            <person name="Zhao F."/>
            <person name="Cao W."/>
        </authorList>
    </citation>
    <scope>NUCLEOTIDE SEQUENCE</scope>
    <source>
        <strain evidence="1">Rmic-2018</strain>
        <tissue evidence="1">Larvae</tissue>
    </source>
</reference>